<organism evidence="1 2">
    <name type="scientific">Rhizobium rhizogenes (strain K84 / ATCC BAA-868)</name>
    <name type="common">Agrobacterium radiobacter</name>
    <dbReference type="NCBI Taxonomy" id="311403"/>
    <lineage>
        <taxon>Bacteria</taxon>
        <taxon>Pseudomonadati</taxon>
        <taxon>Pseudomonadota</taxon>
        <taxon>Alphaproteobacteria</taxon>
        <taxon>Hyphomicrobiales</taxon>
        <taxon>Rhizobiaceae</taxon>
        <taxon>Rhizobium/Agrobacterium group</taxon>
        <taxon>Rhizobium</taxon>
    </lineage>
</organism>
<dbReference type="AlphaFoldDB" id="B9JNM3"/>
<protein>
    <submittedName>
        <fullName evidence="1">Uncharacterized protein</fullName>
    </submittedName>
</protein>
<reference evidence="1 2" key="1">
    <citation type="journal article" date="2009" name="J. Bacteriol.">
        <title>Genome sequences of three Agrobacterium biovars help elucidate the evolution of multichromosome genomes in bacteria.</title>
        <authorList>
            <person name="Slater S.C."/>
            <person name="Goldman B.S."/>
            <person name="Goodner B."/>
            <person name="Setubal J.C."/>
            <person name="Farrand S.K."/>
            <person name="Nester E.W."/>
            <person name="Burr T.J."/>
            <person name="Banta L."/>
            <person name="Dickerman A.W."/>
            <person name="Paulsen I."/>
            <person name="Otten L."/>
            <person name="Suen G."/>
            <person name="Welch R."/>
            <person name="Almeida N.F."/>
            <person name="Arnold F."/>
            <person name="Burton O.T."/>
            <person name="Du Z."/>
            <person name="Ewing A."/>
            <person name="Godsy E."/>
            <person name="Heisel S."/>
            <person name="Houmiel K.L."/>
            <person name="Jhaveri J."/>
            <person name="Lu J."/>
            <person name="Miller N.M."/>
            <person name="Norton S."/>
            <person name="Chen Q."/>
            <person name="Phoolcharoen W."/>
            <person name="Ohlin V."/>
            <person name="Ondrusek D."/>
            <person name="Pride N."/>
            <person name="Stricklin S.L."/>
            <person name="Sun J."/>
            <person name="Wheeler C."/>
            <person name="Wilson L."/>
            <person name="Zhu H."/>
            <person name="Wood D.W."/>
        </authorList>
    </citation>
    <scope>NUCLEOTIDE SEQUENCE [LARGE SCALE GENOMIC DNA]</scope>
    <source>
        <strain evidence="2">K84 / ATCC BAA-868</strain>
    </source>
</reference>
<proteinExistence type="predicted"/>
<name>B9JNM3_RHIR8</name>
<gene>
    <name evidence="1" type="ordered locus">Arad_7709</name>
</gene>
<accession>B9JNM3</accession>
<dbReference type="EMBL" id="CP000629">
    <property type="protein sequence ID" value="ACM29154.1"/>
    <property type="molecule type" value="Genomic_DNA"/>
</dbReference>
<evidence type="ECO:0000313" key="1">
    <source>
        <dbReference type="EMBL" id="ACM29154.1"/>
    </source>
</evidence>
<evidence type="ECO:0000313" key="2">
    <source>
        <dbReference type="Proteomes" id="UP000001600"/>
    </source>
</evidence>
<dbReference type="KEGG" id="ara:Arad_7709"/>
<dbReference type="Proteomes" id="UP000001600">
    <property type="component" value="Chromosome 2"/>
</dbReference>
<sequence>MRGSLEKRGHARSLYSVFKARDQDATGFPSAP</sequence>
<dbReference type="HOGENOM" id="CLU_3387706_0_0_5"/>